<evidence type="ECO:0000256" key="3">
    <source>
        <dbReference type="ARBA" id="ARBA00022692"/>
    </source>
</evidence>
<sequence length="158" mass="18309">MDHHCPWIANCVGLHNQKLFLLTVLYTVLYCSFYMATTGPFITDYFQDQKYANHVAVTAGFSLAALLDCMVVIFYFYHCSLLFKNSTTLEGIQKERSLVQGSKTYNLGARKNFIQVFGRKWYRWFLPVYSSEGDGCNWETREAQNSTARTCSRNRHNP</sequence>
<evidence type="ECO:0000256" key="5">
    <source>
        <dbReference type="ARBA" id="ARBA00023136"/>
    </source>
</evidence>
<evidence type="ECO:0000313" key="9">
    <source>
        <dbReference type="EMBL" id="CAH2004431.1"/>
    </source>
</evidence>
<dbReference type="AlphaFoldDB" id="A0A9P0Q3D1"/>
<reference evidence="9" key="1">
    <citation type="submission" date="2022-03" db="EMBL/GenBank/DDBJ databases">
        <authorList>
            <person name="Sayadi A."/>
        </authorList>
    </citation>
    <scope>NUCLEOTIDE SEQUENCE</scope>
</reference>
<gene>
    <name evidence="9" type="ORF">ACAOBT_LOCUS27996</name>
</gene>
<protein>
    <recommendedName>
        <fullName evidence="7">Palmitoyltransferase</fullName>
        <ecNumber evidence="7">2.3.1.225</ecNumber>
    </recommendedName>
</protein>
<feature type="domain" description="Palmitoyltransferase DHHC" evidence="8">
    <location>
        <begin position="1"/>
        <end position="94"/>
    </location>
</feature>
<feature type="transmembrane region" description="Helical" evidence="7">
    <location>
        <begin position="20"/>
        <end position="43"/>
    </location>
</feature>
<dbReference type="GO" id="GO:0016020">
    <property type="term" value="C:membrane"/>
    <property type="evidence" value="ECO:0007669"/>
    <property type="project" value="UniProtKB-SubCell"/>
</dbReference>
<evidence type="ECO:0000256" key="6">
    <source>
        <dbReference type="ARBA" id="ARBA00023315"/>
    </source>
</evidence>
<dbReference type="GO" id="GO:0019706">
    <property type="term" value="F:protein-cysteine S-palmitoyltransferase activity"/>
    <property type="evidence" value="ECO:0007669"/>
    <property type="project" value="UniProtKB-EC"/>
</dbReference>
<dbReference type="EMBL" id="CAKOFQ010007589">
    <property type="protein sequence ID" value="CAH2004431.1"/>
    <property type="molecule type" value="Genomic_DNA"/>
</dbReference>
<evidence type="ECO:0000256" key="4">
    <source>
        <dbReference type="ARBA" id="ARBA00022989"/>
    </source>
</evidence>
<comment type="caution">
    <text evidence="9">The sequence shown here is derived from an EMBL/GenBank/DDBJ whole genome shotgun (WGS) entry which is preliminary data.</text>
</comment>
<comment type="catalytic activity">
    <reaction evidence="7">
        <text>L-cysteinyl-[protein] + hexadecanoyl-CoA = S-hexadecanoyl-L-cysteinyl-[protein] + CoA</text>
        <dbReference type="Rhea" id="RHEA:36683"/>
        <dbReference type="Rhea" id="RHEA-COMP:10131"/>
        <dbReference type="Rhea" id="RHEA-COMP:11032"/>
        <dbReference type="ChEBI" id="CHEBI:29950"/>
        <dbReference type="ChEBI" id="CHEBI:57287"/>
        <dbReference type="ChEBI" id="CHEBI:57379"/>
        <dbReference type="ChEBI" id="CHEBI:74151"/>
        <dbReference type="EC" id="2.3.1.225"/>
    </reaction>
</comment>
<name>A0A9P0Q3D1_ACAOB</name>
<dbReference type="InterPro" id="IPR039859">
    <property type="entry name" value="PFA4/ZDH16/20/ERF2-like"/>
</dbReference>
<keyword evidence="5 7" id="KW-0472">Membrane</keyword>
<dbReference type="OrthoDB" id="9909019at2759"/>
<comment type="similarity">
    <text evidence="7">Belongs to the DHHC palmitoyltransferase family.</text>
</comment>
<evidence type="ECO:0000256" key="1">
    <source>
        <dbReference type="ARBA" id="ARBA00004141"/>
    </source>
</evidence>
<evidence type="ECO:0000256" key="7">
    <source>
        <dbReference type="RuleBase" id="RU079119"/>
    </source>
</evidence>
<keyword evidence="3 7" id="KW-0812">Transmembrane</keyword>
<dbReference type="PROSITE" id="PS50216">
    <property type="entry name" value="DHHC"/>
    <property type="match status" value="1"/>
</dbReference>
<evidence type="ECO:0000259" key="8">
    <source>
        <dbReference type="Pfam" id="PF01529"/>
    </source>
</evidence>
<dbReference type="Pfam" id="PF01529">
    <property type="entry name" value="DHHC"/>
    <property type="match status" value="1"/>
</dbReference>
<dbReference type="Proteomes" id="UP001152888">
    <property type="component" value="Unassembled WGS sequence"/>
</dbReference>
<comment type="subcellular location">
    <subcellularLocation>
        <location evidence="1">Membrane</location>
        <topology evidence="1">Multi-pass membrane protein</topology>
    </subcellularLocation>
</comment>
<comment type="domain">
    <text evidence="7">The DHHC domain is required for palmitoyltransferase activity.</text>
</comment>
<evidence type="ECO:0000313" key="10">
    <source>
        <dbReference type="Proteomes" id="UP001152888"/>
    </source>
</evidence>
<dbReference type="InterPro" id="IPR001594">
    <property type="entry name" value="Palmitoyltrfase_DHHC"/>
</dbReference>
<keyword evidence="2 7" id="KW-0808">Transferase</keyword>
<feature type="transmembrane region" description="Helical" evidence="7">
    <location>
        <begin position="55"/>
        <end position="77"/>
    </location>
</feature>
<accession>A0A9P0Q3D1</accession>
<dbReference type="PANTHER" id="PTHR12246">
    <property type="entry name" value="PALMITOYLTRANSFERASE ZDHHC16"/>
    <property type="match status" value="1"/>
</dbReference>
<organism evidence="9 10">
    <name type="scientific">Acanthoscelides obtectus</name>
    <name type="common">Bean weevil</name>
    <name type="synonym">Bruchus obtectus</name>
    <dbReference type="NCBI Taxonomy" id="200917"/>
    <lineage>
        <taxon>Eukaryota</taxon>
        <taxon>Metazoa</taxon>
        <taxon>Ecdysozoa</taxon>
        <taxon>Arthropoda</taxon>
        <taxon>Hexapoda</taxon>
        <taxon>Insecta</taxon>
        <taxon>Pterygota</taxon>
        <taxon>Neoptera</taxon>
        <taxon>Endopterygota</taxon>
        <taxon>Coleoptera</taxon>
        <taxon>Polyphaga</taxon>
        <taxon>Cucujiformia</taxon>
        <taxon>Chrysomeloidea</taxon>
        <taxon>Chrysomelidae</taxon>
        <taxon>Bruchinae</taxon>
        <taxon>Bruchini</taxon>
        <taxon>Acanthoscelides</taxon>
    </lineage>
</organism>
<dbReference type="EC" id="2.3.1.225" evidence="7"/>
<keyword evidence="10" id="KW-1185">Reference proteome</keyword>
<proteinExistence type="inferred from homology"/>
<keyword evidence="6 7" id="KW-0012">Acyltransferase</keyword>
<evidence type="ECO:0000256" key="2">
    <source>
        <dbReference type="ARBA" id="ARBA00022679"/>
    </source>
</evidence>
<keyword evidence="4 7" id="KW-1133">Transmembrane helix</keyword>